<dbReference type="EMBL" id="BMOD01000017">
    <property type="protein sequence ID" value="GGJ47434.1"/>
    <property type="molecule type" value="Genomic_DNA"/>
</dbReference>
<dbReference type="SUPFAM" id="SSF51011">
    <property type="entry name" value="Glycosyl hydrolase domain"/>
    <property type="match status" value="1"/>
</dbReference>
<evidence type="ECO:0000313" key="8">
    <source>
        <dbReference type="Proteomes" id="UP000632222"/>
    </source>
</evidence>
<dbReference type="PRINTS" id="PR00843">
    <property type="entry name" value="GLHYDRLASE30"/>
</dbReference>
<name>A0ABQ2D604_9DEIO</name>
<comment type="caution">
    <text evidence="7">The sequence shown here is derived from an EMBL/GenBank/DDBJ whole genome shotgun (WGS) entry which is preliminary data.</text>
</comment>
<organism evidence="7 8">
    <name type="scientific">Deinococcus roseus</name>
    <dbReference type="NCBI Taxonomy" id="392414"/>
    <lineage>
        <taxon>Bacteria</taxon>
        <taxon>Thermotogati</taxon>
        <taxon>Deinococcota</taxon>
        <taxon>Deinococci</taxon>
        <taxon>Deinococcales</taxon>
        <taxon>Deinococcaceae</taxon>
        <taxon>Deinococcus</taxon>
    </lineage>
</organism>
<dbReference type="InterPro" id="IPR008979">
    <property type="entry name" value="Galactose-bd-like_sf"/>
</dbReference>
<dbReference type="Gene3D" id="2.60.40.1180">
    <property type="entry name" value="Golgi alpha-mannosidase II"/>
    <property type="match status" value="1"/>
</dbReference>
<evidence type="ECO:0000256" key="3">
    <source>
        <dbReference type="ARBA" id="ARBA00022801"/>
    </source>
</evidence>
<dbReference type="PROSITE" id="PS51175">
    <property type="entry name" value="CBM6"/>
    <property type="match status" value="1"/>
</dbReference>
<dbReference type="InterPro" id="IPR033452">
    <property type="entry name" value="GH30_C"/>
</dbReference>
<sequence>MTPRSATLVLTCLLLGSSLALQNAPLASPVQEWLTTPDQSKLLSAESALSFAQDGGEMYPTITIDEGRTYQQMEGVGAAFTDSSTWLLQKKLSAQQRKAALEMLFDAEKGIGLDYTRIPIGSSDLALNHYSYDDLAKGETDPELKKFSIAHDEEYIIPTIKEAQAINRDLKFMASPWSPPGWMKTTDSLIKGSLKSEFREAYASYFLKFIQAYGQHGIAIDAITLQNEPHYEPDNYPGMRIEPREQAEIIRDHIGPLFQKNNIDTRILVWDHNWDEYDYPIQALSDAKARPFIAGTAWHCYGGDVKAQNQIHDTYPDLGTYFTECSGGTWRPGFADNIKWVASNLIIGAPRNWAKTVVMWGLALDPSGNPHAGGCGTCAGLISIDQDTGEVKPYVDYYVFGHYGKAVRQGAYRIDSATYNLAEPTDLQTVAFKNPDGSKALIVLNNGSDPITFKVKEYGSSFYATLPAGALATYKWSGMGSENPAPPAPKFPPRNAFKRIEAESYSSMKGVQKEGCTDEGLGQDVGWIDNGDHLVFDEVDFAEGGATSLSVRVASANQGGTIEIHEGSLDGPVIATAKVPGTGGWQNWQTVTVPAQVGAGVKKLYVVFPQSTAFNVNWLQFSK</sequence>
<reference evidence="8" key="1">
    <citation type="journal article" date="2019" name="Int. J. Syst. Evol. Microbiol.">
        <title>The Global Catalogue of Microorganisms (GCM) 10K type strain sequencing project: providing services to taxonomists for standard genome sequencing and annotation.</title>
        <authorList>
            <consortium name="The Broad Institute Genomics Platform"/>
            <consortium name="The Broad Institute Genome Sequencing Center for Infectious Disease"/>
            <person name="Wu L."/>
            <person name="Ma J."/>
        </authorList>
    </citation>
    <scope>NUCLEOTIDE SEQUENCE [LARGE SCALE GENOMIC DNA]</scope>
    <source>
        <strain evidence="8">JCM 14370</strain>
    </source>
</reference>
<keyword evidence="2 5" id="KW-0732">Signal</keyword>
<dbReference type="PANTHER" id="PTHR11069">
    <property type="entry name" value="GLUCOSYLCERAMIDASE"/>
    <property type="match status" value="1"/>
</dbReference>
<accession>A0ABQ2D604</accession>
<dbReference type="InterPro" id="IPR006584">
    <property type="entry name" value="Cellulose-bd_IV"/>
</dbReference>
<evidence type="ECO:0000256" key="5">
    <source>
        <dbReference type="SAM" id="SignalP"/>
    </source>
</evidence>
<keyword evidence="3 4" id="KW-0378">Hydrolase</keyword>
<dbReference type="InterPro" id="IPR013780">
    <property type="entry name" value="Glyco_hydro_b"/>
</dbReference>
<dbReference type="InterPro" id="IPR017853">
    <property type="entry name" value="GH"/>
</dbReference>
<keyword evidence="8" id="KW-1185">Reference proteome</keyword>
<dbReference type="SMART" id="SM00606">
    <property type="entry name" value="CBD_IV"/>
    <property type="match status" value="1"/>
</dbReference>
<gene>
    <name evidence="7" type="ORF">GCM10008938_36810</name>
</gene>
<evidence type="ECO:0000256" key="4">
    <source>
        <dbReference type="RuleBase" id="RU361188"/>
    </source>
</evidence>
<protein>
    <recommendedName>
        <fullName evidence="6">CBM6 domain-containing protein</fullName>
    </recommendedName>
</protein>
<dbReference type="Pfam" id="PF17189">
    <property type="entry name" value="Glyco_hydro_30C"/>
    <property type="match status" value="1"/>
</dbReference>
<dbReference type="SUPFAM" id="SSF51445">
    <property type="entry name" value="(Trans)glycosidases"/>
    <property type="match status" value="1"/>
</dbReference>
<dbReference type="Gene3D" id="2.60.120.260">
    <property type="entry name" value="Galactose-binding domain-like"/>
    <property type="match status" value="1"/>
</dbReference>
<dbReference type="PANTHER" id="PTHR11069:SF23">
    <property type="entry name" value="LYSOSOMAL ACID GLUCOSYLCERAMIDASE"/>
    <property type="match status" value="1"/>
</dbReference>
<feature type="chain" id="PRO_5047359697" description="CBM6 domain-containing protein" evidence="5">
    <location>
        <begin position="24"/>
        <end position="623"/>
    </location>
</feature>
<evidence type="ECO:0000259" key="6">
    <source>
        <dbReference type="PROSITE" id="PS51175"/>
    </source>
</evidence>
<proteinExistence type="inferred from homology"/>
<evidence type="ECO:0000256" key="1">
    <source>
        <dbReference type="ARBA" id="ARBA00005382"/>
    </source>
</evidence>
<dbReference type="CDD" id="cd04084">
    <property type="entry name" value="CBM6_xylanase-like"/>
    <property type="match status" value="1"/>
</dbReference>
<dbReference type="InterPro" id="IPR001139">
    <property type="entry name" value="Glyco_hydro_30"/>
</dbReference>
<feature type="signal peptide" evidence="5">
    <location>
        <begin position="1"/>
        <end position="23"/>
    </location>
</feature>
<dbReference type="InterPro" id="IPR005084">
    <property type="entry name" value="CBM6"/>
</dbReference>
<dbReference type="Gene3D" id="3.20.20.80">
    <property type="entry name" value="Glycosidases"/>
    <property type="match status" value="1"/>
</dbReference>
<keyword evidence="4" id="KW-0326">Glycosidase</keyword>
<dbReference type="Pfam" id="PF02055">
    <property type="entry name" value="Glyco_hydro_30"/>
    <property type="match status" value="1"/>
</dbReference>
<evidence type="ECO:0000313" key="7">
    <source>
        <dbReference type="EMBL" id="GGJ47434.1"/>
    </source>
</evidence>
<dbReference type="Proteomes" id="UP000632222">
    <property type="component" value="Unassembled WGS sequence"/>
</dbReference>
<dbReference type="InterPro" id="IPR033453">
    <property type="entry name" value="Glyco_hydro_30_TIM-barrel"/>
</dbReference>
<dbReference type="Pfam" id="PF03422">
    <property type="entry name" value="CBM_6"/>
    <property type="match status" value="1"/>
</dbReference>
<feature type="domain" description="CBM6" evidence="6">
    <location>
        <begin position="498"/>
        <end position="622"/>
    </location>
</feature>
<evidence type="ECO:0000256" key="2">
    <source>
        <dbReference type="ARBA" id="ARBA00022729"/>
    </source>
</evidence>
<comment type="similarity">
    <text evidence="1 4">Belongs to the glycosyl hydrolase 30 family.</text>
</comment>
<dbReference type="SUPFAM" id="SSF49785">
    <property type="entry name" value="Galactose-binding domain-like"/>
    <property type="match status" value="1"/>
</dbReference>
<dbReference type="RefSeq" id="WP_189005155.1">
    <property type="nucleotide sequence ID" value="NZ_BMOD01000017.1"/>
</dbReference>